<dbReference type="RefSeq" id="WP_014703726.1">
    <property type="nucleotide sequence ID" value="NC_017856.1"/>
</dbReference>
<dbReference type="CDD" id="cd06661">
    <property type="entry name" value="GGCT_like"/>
    <property type="match status" value="1"/>
</dbReference>
<evidence type="ECO:0000313" key="3">
    <source>
        <dbReference type="Proteomes" id="UP000009145"/>
    </source>
</evidence>
<dbReference type="InterPro" id="IPR009288">
    <property type="entry name" value="AIG2-like_dom"/>
</dbReference>
<protein>
    <recommendedName>
        <fullName evidence="1">Gamma-glutamylcyclotransferase AIG2-like domain-containing protein</fullName>
    </recommendedName>
</protein>
<dbReference type="AlphaFoldDB" id="I1YHB3"/>
<dbReference type="Proteomes" id="UP000009145">
    <property type="component" value="Chromosome"/>
</dbReference>
<dbReference type="HOGENOM" id="CLU_083466_4_0_6"/>
<dbReference type="STRING" id="754477.Q7C_1151"/>
<dbReference type="Pfam" id="PF06094">
    <property type="entry name" value="GGACT"/>
    <property type="match status" value="1"/>
</dbReference>
<feature type="domain" description="Gamma-glutamylcyclotransferase AIG2-like" evidence="1">
    <location>
        <begin position="5"/>
        <end position="126"/>
    </location>
</feature>
<dbReference type="eggNOG" id="COG2105">
    <property type="taxonomic scope" value="Bacteria"/>
</dbReference>
<proteinExistence type="predicted"/>
<dbReference type="InterPro" id="IPR036568">
    <property type="entry name" value="GGCT-like_sf"/>
</dbReference>
<organism evidence="2 3">
    <name type="scientific">Methylophaga frappieri (strain ATCC BAA-2434 / DSM 25690 / JAM7)</name>
    <dbReference type="NCBI Taxonomy" id="754477"/>
    <lineage>
        <taxon>Bacteria</taxon>
        <taxon>Pseudomonadati</taxon>
        <taxon>Pseudomonadota</taxon>
        <taxon>Gammaproteobacteria</taxon>
        <taxon>Thiotrichales</taxon>
        <taxon>Piscirickettsiaceae</taxon>
        <taxon>Methylophaga</taxon>
    </lineage>
</organism>
<keyword evidence="3" id="KW-1185">Reference proteome</keyword>
<evidence type="ECO:0000259" key="1">
    <source>
        <dbReference type="Pfam" id="PF06094"/>
    </source>
</evidence>
<dbReference type="EMBL" id="CP003380">
    <property type="protein sequence ID" value="AFJ02306.1"/>
    <property type="molecule type" value="Genomic_DNA"/>
</dbReference>
<dbReference type="InterPro" id="IPR013024">
    <property type="entry name" value="GGCT-like"/>
</dbReference>
<sequence length="132" mass="15120">MKTYLFVYGTLRRSLSHHNRLTVAAEFISLATMQGKLYLPATYPGAIDSDDNDDRVAGEVYRIINESCLLESLDDYEACSPRYQTPHEYCRVQRPVQLLDGAMLTAWVYLYNWPVTNLPIVPSGDFLHCIQQ</sequence>
<name>I1YHB3_METFJ</name>
<dbReference type="OrthoDB" id="482277at2"/>
<dbReference type="KEGG" id="mec:Q7C_1151"/>
<dbReference type="Gene3D" id="3.10.490.10">
    <property type="entry name" value="Gamma-glutamyl cyclotransferase-like"/>
    <property type="match status" value="1"/>
</dbReference>
<reference evidence="2 3" key="1">
    <citation type="journal article" date="2012" name="J. Bacteriol.">
        <title>Complete genome sequences of Methylophaga sp. strain JAM1 and Methylophaga sp. strain JAM7.</title>
        <authorList>
            <person name="Villeneuve C."/>
            <person name="Martineau C."/>
            <person name="Mauffrey F."/>
            <person name="Villemur R."/>
        </authorList>
    </citation>
    <scope>NUCLEOTIDE SEQUENCE [LARGE SCALE GENOMIC DNA]</scope>
    <source>
        <strain evidence="2 3">JAM7</strain>
    </source>
</reference>
<accession>I1YHB3</accession>
<evidence type="ECO:0000313" key="2">
    <source>
        <dbReference type="EMBL" id="AFJ02306.1"/>
    </source>
</evidence>
<dbReference type="SUPFAM" id="SSF110857">
    <property type="entry name" value="Gamma-glutamyl cyclotransferase-like"/>
    <property type="match status" value="1"/>
</dbReference>
<gene>
    <name evidence="2" type="ordered locus">Q7C_1151</name>
</gene>
<dbReference type="PATRIC" id="fig|754477.3.peg.1130"/>